<gene>
    <name evidence="1" type="ORF">BKX93_22185</name>
</gene>
<organism evidence="1 2">
    <name type="scientific">Chromobacterium vaccinii</name>
    <dbReference type="NCBI Taxonomy" id="1108595"/>
    <lineage>
        <taxon>Bacteria</taxon>
        <taxon>Pseudomonadati</taxon>
        <taxon>Pseudomonadota</taxon>
        <taxon>Betaproteobacteria</taxon>
        <taxon>Neisseriales</taxon>
        <taxon>Chromobacteriaceae</taxon>
        <taxon>Chromobacterium</taxon>
    </lineage>
</organism>
<dbReference type="KEGG" id="cvc:BKX93_22185"/>
<dbReference type="AlphaFoldDB" id="A0A1D9LMH2"/>
<name>A0A1D9LMH2_9NEIS</name>
<evidence type="ECO:0000313" key="1">
    <source>
        <dbReference type="EMBL" id="AOZ52451.1"/>
    </source>
</evidence>
<proteinExistence type="predicted"/>
<dbReference type="Proteomes" id="UP000178776">
    <property type="component" value="Chromosome"/>
</dbReference>
<sequence>MSVPLGEAGQQGIDEWGARGFSHLSGGAFPGSGPMCRIMAWSEGRGSAILLSEQVDEGGLRALF</sequence>
<protein>
    <submittedName>
        <fullName evidence="1">Uncharacterized protein</fullName>
    </submittedName>
</protein>
<dbReference type="EMBL" id="CP017707">
    <property type="protein sequence ID" value="AOZ52451.1"/>
    <property type="molecule type" value="Genomic_DNA"/>
</dbReference>
<reference evidence="1 2" key="1">
    <citation type="submission" date="2016-10" db="EMBL/GenBank/DDBJ databases">
        <title>Chromobacterium muskegensis sp. nov., an insecticidal bacterium isolated from Sphagnum bogs.</title>
        <authorList>
            <person name="Sparks M.E."/>
            <person name="Blackburn M.B."/>
            <person name="Gundersen-Rindal D.E."/>
            <person name="Mitchell A."/>
            <person name="Farrar R."/>
            <person name="Kuhar D."/>
        </authorList>
    </citation>
    <scope>NUCLEOTIDE SEQUENCE [LARGE SCALE GENOMIC DNA]</scope>
    <source>
        <strain evidence="1 2">21-1</strain>
    </source>
</reference>
<evidence type="ECO:0000313" key="2">
    <source>
        <dbReference type="Proteomes" id="UP000178776"/>
    </source>
</evidence>
<dbReference type="STRING" id="1108595.BKX93_22185"/>
<accession>A0A1D9LMH2</accession>